<accession>A0A286D8B8</accession>
<dbReference type="Proteomes" id="UP000219374">
    <property type="component" value="Unassembled WGS sequence"/>
</dbReference>
<evidence type="ECO:0000313" key="3">
    <source>
        <dbReference type="Proteomes" id="UP000219374"/>
    </source>
</evidence>
<keyword evidence="1" id="KW-0812">Transmembrane</keyword>
<dbReference type="GO" id="GO:0032981">
    <property type="term" value="P:mitochondrial respiratory chain complex I assembly"/>
    <property type="evidence" value="ECO:0007669"/>
    <property type="project" value="TreeGrafter"/>
</dbReference>
<dbReference type="Pfam" id="PF08695">
    <property type="entry name" value="Coa1"/>
    <property type="match status" value="1"/>
</dbReference>
<dbReference type="RefSeq" id="WP_097122166.1">
    <property type="nucleotide sequence ID" value="NZ_OCND01000005.1"/>
</dbReference>
<dbReference type="PANTHER" id="PTHR47148:SF1">
    <property type="entry name" value="CYTOCHROME C OXIDASE ASSEMBLY FACTOR 1 HOMOLOG"/>
    <property type="match status" value="1"/>
</dbReference>
<keyword evidence="1" id="KW-0472">Membrane</keyword>
<feature type="transmembrane region" description="Helical" evidence="1">
    <location>
        <begin position="18"/>
        <end position="43"/>
    </location>
</feature>
<proteinExistence type="predicted"/>
<organism evidence="2 3">
    <name type="scientific">Pseudoxanthomonas wuyuanensis</name>
    <dbReference type="NCBI Taxonomy" id="1073196"/>
    <lineage>
        <taxon>Bacteria</taxon>
        <taxon>Pseudomonadati</taxon>
        <taxon>Pseudomonadota</taxon>
        <taxon>Gammaproteobacteria</taxon>
        <taxon>Lysobacterales</taxon>
        <taxon>Lysobacteraceae</taxon>
        <taxon>Pseudoxanthomonas</taxon>
    </lineage>
</organism>
<keyword evidence="3" id="KW-1185">Reference proteome</keyword>
<dbReference type="EMBL" id="OCND01000005">
    <property type="protein sequence ID" value="SOD54896.1"/>
    <property type="molecule type" value="Genomic_DNA"/>
</dbReference>
<evidence type="ECO:0000313" key="2">
    <source>
        <dbReference type="EMBL" id="SOD54896.1"/>
    </source>
</evidence>
<sequence>MNMSATAQPNWWTRNWKWFVPVLAVTLALLFAAAIAGFLALVMGMMKSSEPYRQAMARAQAEPAVIAAFGEPIADGWFVQGNINISGSSGDASLAIPVRGPNGEGKIYVDAIRTAGAWEYRTLIVELGDGERRIDLGDKARAGIAALPEREPPL</sequence>
<evidence type="ECO:0000256" key="1">
    <source>
        <dbReference type="SAM" id="Phobius"/>
    </source>
</evidence>
<protein>
    <submittedName>
        <fullName evidence="2">Cytochrome oxidase complex assembly protein 1</fullName>
    </submittedName>
</protein>
<dbReference type="OrthoDB" id="6050292at2"/>
<keyword evidence="1" id="KW-1133">Transmembrane helix</keyword>
<gene>
    <name evidence="2" type="ORF">SAMN06296416_105169</name>
</gene>
<reference evidence="2 3" key="1">
    <citation type="submission" date="2017-09" db="EMBL/GenBank/DDBJ databases">
        <authorList>
            <person name="Ehlers B."/>
            <person name="Leendertz F.H."/>
        </authorList>
    </citation>
    <scope>NUCLEOTIDE SEQUENCE [LARGE SCALE GENOMIC DNA]</scope>
    <source>
        <strain evidence="2 3">CGMCC 1.10978</strain>
    </source>
</reference>
<dbReference type="AlphaFoldDB" id="A0A286D8B8"/>
<dbReference type="InterPro" id="IPR014807">
    <property type="entry name" value="Coa1"/>
</dbReference>
<dbReference type="PANTHER" id="PTHR47148">
    <property type="entry name" value="CYTOCHROME C OXIDASE ASSEMBLY FACTOR 1 HOMOLOG"/>
    <property type="match status" value="1"/>
</dbReference>
<name>A0A286D8B8_9GAMM</name>